<comment type="caution">
    <text evidence="2">The sequence shown here is derived from an EMBL/GenBank/DDBJ whole genome shotgun (WGS) entry which is preliminary data.</text>
</comment>
<dbReference type="AlphaFoldDB" id="A0A9W6GS79"/>
<sequence>MRLMAIGAGDDGVGDDEIAGAQRMIERPRQPEADHGGEAFFLKLVEIGAQLDDICAAAQDDHSFAGDTGGLAFHAGDDENGALRRNSGRLAATALKQRHEGSPVRERWLLLPRKKGEVNGQQGRPLSPP</sequence>
<feature type="compositionally biased region" description="Polar residues" evidence="1">
    <location>
        <begin position="119"/>
        <end position="129"/>
    </location>
</feature>
<feature type="compositionally biased region" description="Basic and acidic residues" evidence="1">
    <location>
        <begin position="97"/>
        <end position="108"/>
    </location>
</feature>
<accession>A0A9W6GS79</accession>
<gene>
    <name evidence="2" type="ORF">LMG27198_09460</name>
</gene>
<dbReference type="Proteomes" id="UP001144323">
    <property type="component" value="Unassembled WGS sequence"/>
</dbReference>
<organism evidence="2 3">
    <name type="scientific">Methylocystis echinoides</name>
    <dbReference type="NCBI Taxonomy" id="29468"/>
    <lineage>
        <taxon>Bacteria</taxon>
        <taxon>Pseudomonadati</taxon>
        <taxon>Pseudomonadota</taxon>
        <taxon>Alphaproteobacteria</taxon>
        <taxon>Hyphomicrobiales</taxon>
        <taxon>Methylocystaceae</taxon>
        <taxon>Methylocystis</taxon>
    </lineage>
</organism>
<evidence type="ECO:0000313" key="2">
    <source>
        <dbReference type="EMBL" id="GLI91954.1"/>
    </source>
</evidence>
<protein>
    <submittedName>
        <fullName evidence="2">Uncharacterized protein</fullName>
    </submittedName>
</protein>
<reference evidence="2" key="1">
    <citation type="journal article" date="2023" name="Int. J. Syst. Evol. Microbiol.">
        <title>Methylocystis iwaonis sp. nov., a type II methane-oxidizing bacterium from surface soil of a rice paddy field in Japan, and emended description of the genus Methylocystis (ex Whittenbury et al. 1970) Bowman et al. 1993.</title>
        <authorList>
            <person name="Kaise H."/>
            <person name="Sawadogo J.B."/>
            <person name="Alam M.S."/>
            <person name="Ueno C."/>
            <person name="Dianou D."/>
            <person name="Shinjo R."/>
            <person name="Asakawa S."/>
        </authorList>
    </citation>
    <scope>NUCLEOTIDE SEQUENCE</scope>
    <source>
        <strain evidence="2">LMG27198</strain>
    </source>
</reference>
<proteinExistence type="predicted"/>
<keyword evidence="3" id="KW-1185">Reference proteome</keyword>
<evidence type="ECO:0000256" key="1">
    <source>
        <dbReference type="SAM" id="MobiDB-lite"/>
    </source>
</evidence>
<evidence type="ECO:0000313" key="3">
    <source>
        <dbReference type="Proteomes" id="UP001144323"/>
    </source>
</evidence>
<dbReference type="EMBL" id="BSEC01000001">
    <property type="protein sequence ID" value="GLI91954.1"/>
    <property type="molecule type" value="Genomic_DNA"/>
</dbReference>
<name>A0A9W6GS79_9HYPH</name>
<feature type="region of interest" description="Disordered" evidence="1">
    <location>
        <begin position="94"/>
        <end position="129"/>
    </location>
</feature>